<dbReference type="STRING" id="218851.A0A2G5EG45"/>
<dbReference type="AlphaFoldDB" id="A0A2G5EG45"/>
<feature type="compositionally biased region" description="Basic residues" evidence="4">
    <location>
        <begin position="357"/>
        <end position="367"/>
    </location>
</feature>
<evidence type="ECO:0000313" key="5">
    <source>
        <dbReference type="EMBL" id="PIA54726.1"/>
    </source>
</evidence>
<feature type="region of interest" description="Leucine repeat I (LRI)" evidence="3">
    <location>
        <begin position="373"/>
        <end position="433"/>
    </location>
</feature>
<feature type="region of interest" description="SAW" evidence="3">
    <location>
        <begin position="671"/>
        <end position="746"/>
    </location>
</feature>
<sequence>MVMDSRYRGYSDSMNGLKFNGGVSLPNQNIMNVFKLEETSLDHNYVDLPRVPPDRDYHLNQNGVFPSSSVSHEEDSSEDCDFSDTVLKYISQMLMEEDMEEKSCMFQESSAIQAAEKPFYEILGEKYPPSPNRHPLDHNVESSVDNSSGNFSQYNSSSSTSSNSNPVDNNWVFDLGEYKSTQLQSFPADYTFQATPQSSLNDFVDGLIDSPVSTVIDSPVSTVNVPDMYCENEPAWHFHKGVEEASKFLPNGNLYSNGLFAREPKKEANGIVVKEEKKEEEHSPNGSRGKKNSHRVDIDLEEGRSNKHSAVFIEEPVRTEMFDRVLLCNGNKDNAVSSLQEALKTEASKNGQSKVSHTGKSRGRKQSAKKDVVDLRTLLIHCAQSVAADDRRSANELLKQIRQHSSPFGDGNQRLAHCFADGLEARLAGTGSQLCSTLLTKRTSAADILKAYQLYLAACPFKKISNFFSNQTIMNISENATRVHIVDFGIYYGFQWPCLIEKLSQREGGPPKLRITGVDLPQPGFRPAERVEETGRRLRNYAESFNVPFEYNAIAKKWETVTIEDLKIDPDEVLIVNCLYRFRNLLDETVVLDSPRNAVLKLIRKMNPAVYIQGIINGAYSAPFFITRFREALFHYSSIFDMLETTVPREHPERILLERDLFGREAMNVIACEGSERVERPETYKQWQVRNMRAGFQQLPLLADCMKRARDRVKSSYHKDFVIDQDSQWMLQGWKGRIIYALSTWRPVSDS</sequence>
<dbReference type="FunCoup" id="A0A2G5EG45">
    <property type="interactions" value="1555"/>
</dbReference>
<dbReference type="InParanoid" id="A0A2G5EG45"/>
<evidence type="ECO:0000256" key="1">
    <source>
        <dbReference type="ARBA" id="ARBA00023015"/>
    </source>
</evidence>
<feature type="region of interest" description="Disordered" evidence="4">
    <location>
        <begin position="270"/>
        <end position="301"/>
    </location>
</feature>
<feature type="region of interest" description="VHIID" evidence="3">
    <location>
        <begin position="452"/>
        <end position="517"/>
    </location>
</feature>
<feature type="compositionally biased region" description="Low complexity" evidence="4">
    <location>
        <begin position="146"/>
        <end position="166"/>
    </location>
</feature>
<evidence type="ECO:0000256" key="3">
    <source>
        <dbReference type="PROSITE-ProRule" id="PRU01191"/>
    </source>
</evidence>
<keyword evidence="6" id="KW-1185">Reference proteome</keyword>
<dbReference type="OrthoDB" id="47276at2759"/>
<feature type="short sequence motif" description="VHIID" evidence="3">
    <location>
        <begin position="483"/>
        <end position="487"/>
    </location>
</feature>
<keyword evidence="2" id="KW-0804">Transcription</keyword>
<feature type="region of interest" description="Leucine repeat II (LRII)" evidence="3">
    <location>
        <begin position="533"/>
        <end position="565"/>
    </location>
</feature>
<reference evidence="5 6" key="1">
    <citation type="submission" date="2017-09" db="EMBL/GenBank/DDBJ databases">
        <title>WGS assembly of Aquilegia coerulea Goldsmith.</title>
        <authorList>
            <person name="Hodges S."/>
            <person name="Kramer E."/>
            <person name="Nordborg M."/>
            <person name="Tomkins J."/>
            <person name="Borevitz J."/>
            <person name="Derieg N."/>
            <person name="Yan J."/>
            <person name="Mihaltcheva S."/>
            <person name="Hayes R.D."/>
            <person name="Rokhsar D."/>
        </authorList>
    </citation>
    <scope>NUCLEOTIDE SEQUENCE [LARGE SCALE GENOMIC DNA]</scope>
    <source>
        <strain evidence="6">cv. Goldsmith</strain>
    </source>
</reference>
<gene>
    <name evidence="5" type="ORF">AQUCO_00900954v1</name>
</gene>
<proteinExistence type="inferred from homology"/>
<comment type="similarity">
    <text evidence="3">Belongs to the GRAS family.</text>
</comment>
<keyword evidence="1" id="KW-0805">Transcription regulation</keyword>
<evidence type="ECO:0000256" key="4">
    <source>
        <dbReference type="SAM" id="MobiDB-lite"/>
    </source>
</evidence>
<feature type="region of interest" description="Disordered" evidence="4">
    <location>
        <begin position="343"/>
        <end position="369"/>
    </location>
</feature>
<dbReference type="InterPro" id="IPR005202">
    <property type="entry name" value="TF_GRAS"/>
</dbReference>
<evidence type="ECO:0000256" key="2">
    <source>
        <dbReference type="ARBA" id="ARBA00023163"/>
    </source>
</evidence>
<dbReference type="EMBL" id="KZ305026">
    <property type="protein sequence ID" value="PIA54726.1"/>
    <property type="molecule type" value="Genomic_DNA"/>
</dbReference>
<feature type="compositionally biased region" description="Basic and acidic residues" evidence="4">
    <location>
        <begin position="270"/>
        <end position="283"/>
    </location>
</feature>
<organism evidence="5 6">
    <name type="scientific">Aquilegia coerulea</name>
    <name type="common">Rocky mountain columbine</name>
    <dbReference type="NCBI Taxonomy" id="218851"/>
    <lineage>
        <taxon>Eukaryota</taxon>
        <taxon>Viridiplantae</taxon>
        <taxon>Streptophyta</taxon>
        <taxon>Embryophyta</taxon>
        <taxon>Tracheophyta</taxon>
        <taxon>Spermatophyta</taxon>
        <taxon>Magnoliopsida</taxon>
        <taxon>Ranunculales</taxon>
        <taxon>Ranunculaceae</taxon>
        <taxon>Thalictroideae</taxon>
        <taxon>Aquilegia</taxon>
    </lineage>
</organism>
<evidence type="ECO:0000313" key="6">
    <source>
        <dbReference type="Proteomes" id="UP000230069"/>
    </source>
</evidence>
<name>A0A2G5EG45_AQUCA</name>
<feature type="region of interest" description="Disordered" evidence="4">
    <location>
        <begin position="124"/>
        <end position="166"/>
    </location>
</feature>
<protein>
    <submittedName>
        <fullName evidence="5">Uncharacterized protein</fullName>
    </submittedName>
</protein>
<dbReference type="PROSITE" id="PS50985">
    <property type="entry name" value="GRAS"/>
    <property type="match status" value="1"/>
</dbReference>
<dbReference type="Pfam" id="PF03514">
    <property type="entry name" value="GRAS"/>
    <property type="match status" value="1"/>
</dbReference>
<dbReference type="Proteomes" id="UP000230069">
    <property type="component" value="Unassembled WGS sequence"/>
</dbReference>
<accession>A0A2G5EG45</accession>
<dbReference type="PANTHER" id="PTHR31636">
    <property type="entry name" value="OSJNBA0084A10.13 PROTEIN-RELATED"/>
    <property type="match status" value="1"/>
</dbReference>
<comment type="caution">
    <text evidence="3">Lacks conserved residue(s) required for the propagation of feature annotation.</text>
</comment>